<evidence type="ECO:0000313" key="11">
    <source>
        <dbReference type="EMBL" id="GEN02874.1"/>
    </source>
</evidence>
<dbReference type="GO" id="GO:0140359">
    <property type="term" value="F:ABC-type transporter activity"/>
    <property type="evidence" value="ECO:0007669"/>
    <property type="project" value="InterPro"/>
</dbReference>
<dbReference type="PROSITE" id="PS50893">
    <property type="entry name" value="ABC_TRANSPORTER_2"/>
    <property type="match status" value="1"/>
</dbReference>
<dbReference type="InterPro" id="IPR036640">
    <property type="entry name" value="ABC1_TM_sf"/>
</dbReference>
<dbReference type="Pfam" id="PF00664">
    <property type="entry name" value="ABC_membrane"/>
    <property type="match status" value="1"/>
</dbReference>
<dbReference type="InterPro" id="IPR027417">
    <property type="entry name" value="P-loop_NTPase"/>
</dbReference>
<accession>A0A6N3T4N2</accession>
<dbReference type="GO" id="GO:0016887">
    <property type="term" value="F:ATP hydrolysis activity"/>
    <property type="evidence" value="ECO:0007669"/>
    <property type="project" value="InterPro"/>
</dbReference>
<evidence type="ECO:0000256" key="3">
    <source>
        <dbReference type="ARBA" id="ARBA00022741"/>
    </source>
</evidence>
<dbReference type="RefSeq" id="WP_048846065.1">
    <property type="nucleotide sequence ID" value="NZ_BAMW01000030.1"/>
</dbReference>
<dbReference type="AlphaFoldDB" id="A0A6N3T4N2"/>
<dbReference type="Proteomes" id="UP000032673">
    <property type="component" value="Unassembled WGS sequence"/>
</dbReference>
<reference evidence="11 13" key="2">
    <citation type="submission" date="2019-07" db="EMBL/GenBank/DDBJ databases">
        <title>Whole genome shotgun sequence of Acetobacter indonesiensis NBRC 16471.</title>
        <authorList>
            <person name="Hosoyama A."/>
            <person name="Uohara A."/>
            <person name="Ohji S."/>
            <person name="Ichikawa N."/>
        </authorList>
    </citation>
    <scope>NUCLEOTIDE SEQUENCE [LARGE SCALE GENOMIC DNA]</scope>
    <source>
        <strain evidence="11 13">NBRC 16471</strain>
    </source>
</reference>
<dbReference type="SMART" id="SM00382">
    <property type="entry name" value="AAA"/>
    <property type="match status" value="1"/>
</dbReference>
<feature type="transmembrane region" description="Helical" evidence="7">
    <location>
        <begin position="142"/>
        <end position="159"/>
    </location>
</feature>
<dbReference type="CDD" id="cd18584">
    <property type="entry name" value="ABC_6TM_AarD_CydD"/>
    <property type="match status" value="1"/>
</dbReference>
<dbReference type="EMBL" id="BAMW01000030">
    <property type="protein sequence ID" value="GAN63491.1"/>
    <property type="molecule type" value="Genomic_DNA"/>
</dbReference>
<dbReference type="InterPro" id="IPR017871">
    <property type="entry name" value="ABC_transporter-like_CS"/>
</dbReference>
<gene>
    <name evidence="10" type="ORF">Abin_030_034</name>
    <name evidence="11" type="ORF">AIN02nite_08990</name>
</gene>
<evidence type="ECO:0000256" key="7">
    <source>
        <dbReference type="SAM" id="Phobius"/>
    </source>
</evidence>
<dbReference type="PANTHER" id="PTHR24221:SF590">
    <property type="entry name" value="COMPONENT LINKED WITH THE ASSEMBLY OF CYTOCHROME' TRANSPORT TRANSMEMBRANE ATP-BINDING PROTEIN ABC TRANSPORTER CYDD-RELATED"/>
    <property type="match status" value="1"/>
</dbReference>
<evidence type="ECO:0000256" key="4">
    <source>
        <dbReference type="ARBA" id="ARBA00022840"/>
    </source>
</evidence>
<dbReference type="InterPro" id="IPR003439">
    <property type="entry name" value="ABC_transporter-like_ATP-bd"/>
</dbReference>
<dbReference type="PROSITE" id="PS50929">
    <property type="entry name" value="ABC_TM1F"/>
    <property type="match status" value="1"/>
</dbReference>
<feature type="transmembrane region" description="Helical" evidence="7">
    <location>
        <begin position="21"/>
        <end position="42"/>
    </location>
</feature>
<name>A0A6N3T4N2_9PROT</name>
<feature type="transmembrane region" description="Helical" evidence="7">
    <location>
        <begin position="243"/>
        <end position="268"/>
    </location>
</feature>
<dbReference type="GO" id="GO:0042883">
    <property type="term" value="P:cysteine transport"/>
    <property type="evidence" value="ECO:0007669"/>
    <property type="project" value="InterPro"/>
</dbReference>
<keyword evidence="4" id="KW-0067">ATP-binding</keyword>
<evidence type="ECO:0000313" key="12">
    <source>
        <dbReference type="Proteomes" id="UP000032673"/>
    </source>
</evidence>
<protein>
    <submittedName>
        <fullName evidence="10">ABC transporter cysteine exporter CydD</fullName>
    </submittedName>
</protein>
<evidence type="ECO:0000313" key="13">
    <source>
        <dbReference type="Proteomes" id="UP000321104"/>
    </source>
</evidence>
<dbReference type="PROSITE" id="PS00211">
    <property type="entry name" value="ABC_TRANSPORTER_1"/>
    <property type="match status" value="1"/>
</dbReference>
<proteinExistence type="predicted"/>
<comment type="subcellular location">
    <subcellularLocation>
        <location evidence="1">Cell membrane</location>
        <topology evidence="1">Multi-pass membrane protein</topology>
    </subcellularLocation>
</comment>
<evidence type="ECO:0000313" key="10">
    <source>
        <dbReference type="EMBL" id="GAN63491.1"/>
    </source>
</evidence>
<keyword evidence="5 7" id="KW-1133">Transmembrane helix</keyword>
<keyword evidence="2 7" id="KW-0812">Transmembrane</keyword>
<dbReference type="GO" id="GO:0005886">
    <property type="term" value="C:plasma membrane"/>
    <property type="evidence" value="ECO:0007669"/>
    <property type="project" value="UniProtKB-SubCell"/>
</dbReference>
<evidence type="ECO:0000259" key="8">
    <source>
        <dbReference type="PROSITE" id="PS50893"/>
    </source>
</evidence>
<dbReference type="SUPFAM" id="SSF90123">
    <property type="entry name" value="ABC transporter transmembrane region"/>
    <property type="match status" value="1"/>
</dbReference>
<evidence type="ECO:0000256" key="1">
    <source>
        <dbReference type="ARBA" id="ARBA00004651"/>
    </source>
</evidence>
<dbReference type="SUPFAM" id="SSF52540">
    <property type="entry name" value="P-loop containing nucleoside triphosphate hydrolases"/>
    <property type="match status" value="1"/>
</dbReference>
<feature type="transmembrane region" description="Helical" evidence="7">
    <location>
        <begin position="165"/>
        <end position="185"/>
    </location>
</feature>
<keyword evidence="6 7" id="KW-0472">Membrane</keyword>
<keyword evidence="3" id="KW-0547">Nucleotide-binding</keyword>
<feature type="domain" description="ABC transmembrane type-1" evidence="9">
    <location>
        <begin position="23"/>
        <end position="306"/>
    </location>
</feature>
<evidence type="ECO:0000256" key="2">
    <source>
        <dbReference type="ARBA" id="ARBA00022692"/>
    </source>
</evidence>
<comment type="caution">
    <text evidence="11">The sequence shown here is derived from an EMBL/GenBank/DDBJ whole genome shotgun (WGS) entry which is preliminary data.</text>
</comment>
<dbReference type="PANTHER" id="PTHR24221">
    <property type="entry name" value="ATP-BINDING CASSETTE SUB-FAMILY B"/>
    <property type="match status" value="1"/>
</dbReference>
<dbReference type="Proteomes" id="UP000321104">
    <property type="component" value="Unassembled WGS sequence"/>
</dbReference>
<dbReference type="GO" id="GO:0005524">
    <property type="term" value="F:ATP binding"/>
    <property type="evidence" value="ECO:0007669"/>
    <property type="project" value="UniProtKB-KW"/>
</dbReference>
<evidence type="ECO:0000256" key="6">
    <source>
        <dbReference type="ARBA" id="ARBA00023136"/>
    </source>
</evidence>
<dbReference type="Pfam" id="PF00005">
    <property type="entry name" value="ABC_tran"/>
    <property type="match status" value="1"/>
</dbReference>
<keyword evidence="12" id="KW-1185">Reference proteome</keyword>
<dbReference type="NCBIfam" id="TIGR02857">
    <property type="entry name" value="CydD"/>
    <property type="match status" value="1"/>
</dbReference>
<dbReference type="Gene3D" id="1.20.1560.10">
    <property type="entry name" value="ABC transporter type 1, transmembrane domain"/>
    <property type="match status" value="1"/>
</dbReference>
<dbReference type="InterPro" id="IPR003593">
    <property type="entry name" value="AAA+_ATPase"/>
</dbReference>
<dbReference type="InterPro" id="IPR011527">
    <property type="entry name" value="ABC1_TM_dom"/>
</dbReference>
<dbReference type="InterPro" id="IPR039421">
    <property type="entry name" value="Type_1_exporter"/>
</dbReference>
<dbReference type="EMBL" id="BJXQ01000004">
    <property type="protein sequence ID" value="GEN02874.1"/>
    <property type="molecule type" value="Genomic_DNA"/>
</dbReference>
<feature type="transmembrane region" description="Helical" evidence="7">
    <location>
        <begin position="62"/>
        <end position="81"/>
    </location>
</feature>
<dbReference type="InterPro" id="IPR014216">
    <property type="entry name" value="ABC_transptr_CydD"/>
</dbReference>
<sequence length="560" mass="60134">MHTQQHADWQTTGLARRARSWLAAAVILGGAASVLFVLQLIILAQTVDNLTFKGHTLASAHMALIEIALLCAGSLLVQWLADMAGAEAGLRISTSVQRDLLHHLFRVGPIGCATLPAGQIVTTLTEGVAALEPYFAQYIPRAAMMVILPGLILAVVFHLDGWSFAILACTGPLIPVFMALVGYSAQSIMNRQWLQLVVMGSNFLDSLRGLTTLRLFGQTQASIDRMRTMAEAHRRATFSVMQVAFLTSATLEFFASLSIALVAVVFGARLLHGTADFRSAFLVLLLAPEYFMPLRAFSASYHARQNATAAATRIAEIASLPELNIAVDGEKPSATHITSLTLDTVCTSYADEPALQAVCARFERGQFIAVTGESGAGKTTLLRLLLGFLDVQSGSITAHDSHGRTVPSPQAHMAWVPQRPLMLFGTVADNMRIAAPQTDRQSLREAAQKADALAFIETLPQGFNTPVGERGSRLSGGQIKRLALARALLRNPDVLCLDEPTANLDPASAHAVARALHQCASYRIVIAATHDDALIRQADQILHVADGKVTVCRQSKDVAA</sequence>
<reference evidence="10 12" key="1">
    <citation type="submission" date="2012-11" db="EMBL/GenBank/DDBJ databases">
        <title>Whole genome sequence of Acetobacter indonesiensis 5H-1.</title>
        <authorList>
            <person name="Azuma Y."/>
            <person name="Higashiura N."/>
            <person name="Hirakawa H."/>
            <person name="Matsushita K."/>
        </authorList>
    </citation>
    <scope>NUCLEOTIDE SEQUENCE [LARGE SCALE GENOMIC DNA]</scope>
    <source>
        <strain evidence="10 12">5H-1</strain>
    </source>
</reference>
<evidence type="ECO:0000256" key="5">
    <source>
        <dbReference type="ARBA" id="ARBA00022989"/>
    </source>
</evidence>
<dbReference type="Gene3D" id="3.40.50.300">
    <property type="entry name" value="P-loop containing nucleotide triphosphate hydrolases"/>
    <property type="match status" value="1"/>
</dbReference>
<evidence type="ECO:0000259" key="9">
    <source>
        <dbReference type="PROSITE" id="PS50929"/>
    </source>
</evidence>
<organism evidence="11 13">
    <name type="scientific">Acetobacter indonesiensis</name>
    <dbReference type="NCBI Taxonomy" id="104101"/>
    <lineage>
        <taxon>Bacteria</taxon>
        <taxon>Pseudomonadati</taxon>
        <taxon>Pseudomonadota</taxon>
        <taxon>Alphaproteobacteria</taxon>
        <taxon>Acetobacterales</taxon>
        <taxon>Acetobacteraceae</taxon>
        <taxon>Acetobacter</taxon>
    </lineage>
</organism>
<feature type="domain" description="ABC transporter" evidence="8">
    <location>
        <begin position="340"/>
        <end position="560"/>
    </location>
</feature>